<accession>A0A8J3DAK3</accession>
<keyword evidence="1" id="KW-0472">Membrane</keyword>
<name>A0A8J3DAK3_9BACT</name>
<dbReference type="AlphaFoldDB" id="A0A8J3DAK3"/>
<dbReference type="RefSeq" id="WP_189512325.1">
    <property type="nucleotide sequence ID" value="NZ_BMXG01000004.1"/>
</dbReference>
<sequence>MSYVRRRNSVHFHINGYRIRKGVFWRWIGASSLIVLLTIVAMAWTFYSKDHVIHQAASQLLEQFSGR</sequence>
<keyword evidence="1" id="KW-1133">Transmembrane helix</keyword>
<dbReference type="Proteomes" id="UP000642829">
    <property type="component" value="Unassembled WGS sequence"/>
</dbReference>
<gene>
    <name evidence="2" type="ORF">GCM10007047_09160</name>
</gene>
<dbReference type="EMBL" id="BMXG01000004">
    <property type="protein sequence ID" value="GHB95525.1"/>
    <property type="molecule type" value="Genomic_DNA"/>
</dbReference>
<evidence type="ECO:0000256" key="1">
    <source>
        <dbReference type="SAM" id="Phobius"/>
    </source>
</evidence>
<keyword evidence="3" id="KW-1185">Reference proteome</keyword>
<reference evidence="2" key="1">
    <citation type="journal article" date="2014" name="Int. J. Syst. Evol. Microbiol.">
        <title>Complete genome sequence of Corynebacterium casei LMG S-19264T (=DSM 44701T), isolated from a smear-ripened cheese.</title>
        <authorList>
            <consortium name="US DOE Joint Genome Institute (JGI-PGF)"/>
            <person name="Walter F."/>
            <person name="Albersmeier A."/>
            <person name="Kalinowski J."/>
            <person name="Ruckert C."/>
        </authorList>
    </citation>
    <scope>NUCLEOTIDE SEQUENCE</scope>
    <source>
        <strain evidence="2">KCTC 12870</strain>
    </source>
</reference>
<reference evidence="2" key="2">
    <citation type="submission" date="2020-09" db="EMBL/GenBank/DDBJ databases">
        <authorList>
            <person name="Sun Q."/>
            <person name="Kim S."/>
        </authorList>
    </citation>
    <scope>NUCLEOTIDE SEQUENCE</scope>
    <source>
        <strain evidence="2">KCTC 12870</strain>
    </source>
</reference>
<organism evidence="2 3">
    <name type="scientific">Cerasicoccus arenae</name>
    <dbReference type="NCBI Taxonomy" id="424488"/>
    <lineage>
        <taxon>Bacteria</taxon>
        <taxon>Pseudomonadati</taxon>
        <taxon>Verrucomicrobiota</taxon>
        <taxon>Opitutia</taxon>
        <taxon>Puniceicoccales</taxon>
        <taxon>Cerasicoccaceae</taxon>
        <taxon>Cerasicoccus</taxon>
    </lineage>
</organism>
<comment type="caution">
    <text evidence="2">The sequence shown here is derived from an EMBL/GenBank/DDBJ whole genome shotgun (WGS) entry which is preliminary data.</text>
</comment>
<evidence type="ECO:0000313" key="2">
    <source>
        <dbReference type="EMBL" id="GHB95525.1"/>
    </source>
</evidence>
<keyword evidence="1" id="KW-0812">Transmembrane</keyword>
<protein>
    <submittedName>
        <fullName evidence="2">Uncharacterized protein</fullName>
    </submittedName>
</protein>
<evidence type="ECO:0000313" key="3">
    <source>
        <dbReference type="Proteomes" id="UP000642829"/>
    </source>
</evidence>
<feature type="transmembrane region" description="Helical" evidence="1">
    <location>
        <begin position="24"/>
        <end position="47"/>
    </location>
</feature>
<proteinExistence type="predicted"/>